<dbReference type="GO" id="GO:0005506">
    <property type="term" value="F:iron ion binding"/>
    <property type="evidence" value="ECO:0007669"/>
    <property type="project" value="InterPro"/>
</dbReference>
<dbReference type="Pfam" id="PF01106">
    <property type="entry name" value="NifU"/>
    <property type="match status" value="1"/>
</dbReference>
<evidence type="ECO:0000313" key="4">
    <source>
        <dbReference type="Proteomes" id="UP000236178"/>
    </source>
</evidence>
<sequence>MIPLHPQRVPGRPGQLRWIIPAGTLPGVPAGPLAAVPGPLAALLGDATLERIAVETTAVITVLGAGRDWRDEGARVRSALHAALGDPAGWVVEADARVGDDASLYRAAQEVLAGEVGAFARSHGGDIDLVDVHDGVVTVRLGGACHGCPAAWFTLHRRLER</sequence>
<dbReference type="InterPro" id="IPR034904">
    <property type="entry name" value="FSCA_dom_sf"/>
</dbReference>
<dbReference type="SUPFAM" id="SSF117916">
    <property type="entry name" value="Fe-S cluster assembly (FSCA) domain-like"/>
    <property type="match status" value="1"/>
</dbReference>
<organism evidence="3 4">
    <name type="scientific">Streptomyces populi</name>
    <dbReference type="NCBI Taxonomy" id="2058924"/>
    <lineage>
        <taxon>Bacteria</taxon>
        <taxon>Bacillati</taxon>
        <taxon>Actinomycetota</taxon>
        <taxon>Actinomycetes</taxon>
        <taxon>Kitasatosporales</taxon>
        <taxon>Streptomycetaceae</taxon>
        <taxon>Streptomyces</taxon>
    </lineage>
</organism>
<dbReference type="AlphaFoldDB" id="A0A2I0SSP2"/>
<gene>
    <name evidence="3" type="ORF">CW362_11155</name>
</gene>
<dbReference type="OrthoDB" id="9798220at2"/>
<evidence type="ECO:0000259" key="2">
    <source>
        <dbReference type="Pfam" id="PF01106"/>
    </source>
</evidence>
<accession>A0A2I0SSP2</accession>
<dbReference type="EMBL" id="PJOS01000016">
    <property type="protein sequence ID" value="PKT72942.1"/>
    <property type="molecule type" value="Genomic_DNA"/>
</dbReference>
<evidence type="ECO:0000256" key="1">
    <source>
        <dbReference type="ARBA" id="ARBA00049958"/>
    </source>
</evidence>
<dbReference type="RefSeq" id="WP_103549318.1">
    <property type="nucleotide sequence ID" value="NZ_KZ626855.1"/>
</dbReference>
<reference evidence="3 4" key="1">
    <citation type="submission" date="2017-12" db="EMBL/GenBank/DDBJ databases">
        <title>Streptomyces populusis sp. nov., a novel endophytic actinobacterium isolated from stems of Populus adenopoda Maxim.</title>
        <authorList>
            <person name="Wang Z."/>
        </authorList>
    </citation>
    <scope>NUCLEOTIDE SEQUENCE [LARGE SCALE GENOMIC DNA]</scope>
    <source>
        <strain evidence="3 4">A249</strain>
    </source>
</reference>
<feature type="domain" description="NIF system FeS cluster assembly NifU C-terminal" evidence="2">
    <location>
        <begin position="110"/>
        <end position="160"/>
    </location>
</feature>
<feature type="non-terminal residue" evidence="3">
    <location>
        <position position="161"/>
    </location>
</feature>
<name>A0A2I0SSP2_9ACTN</name>
<comment type="caution">
    <text evidence="3">The sequence shown here is derived from an EMBL/GenBank/DDBJ whole genome shotgun (WGS) entry which is preliminary data.</text>
</comment>
<comment type="function">
    <text evidence="1">May be involved in the formation or repair of [Fe-S] clusters present in iron-sulfur proteins.</text>
</comment>
<protein>
    <submittedName>
        <fullName evidence="3">NifU family protein</fullName>
    </submittedName>
</protein>
<proteinExistence type="predicted"/>
<dbReference type="GO" id="GO:0051536">
    <property type="term" value="F:iron-sulfur cluster binding"/>
    <property type="evidence" value="ECO:0007669"/>
    <property type="project" value="InterPro"/>
</dbReference>
<dbReference type="GO" id="GO:0016226">
    <property type="term" value="P:iron-sulfur cluster assembly"/>
    <property type="evidence" value="ECO:0007669"/>
    <property type="project" value="InterPro"/>
</dbReference>
<dbReference type="Gene3D" id="3.30.300.130">
    <property type="entry name" value="Fe-S cluster assembly (FSCA)"/>
    <property type="match status" value="1"/>
</dbReference>
<dbReference type="Proteomes" id="UP000236178">
    <property type="component" value="Unassembled WGS sequence"/>
</dbReference>
<keyword evidence="4" id="KW-1185">Reference proteome</keyword>
<evidence type="ECO:0000313" key="3">
    <source>
        <dbReference type="EMBL" id="PKT72942.1"/>
    </source>
</evidence>
<dbReference type="InterPro" id="IPR001075">
    <property type="entry name" value="NIF_FeS_clus_asmbl_NifU_C"/>
</dbReference>